<feature type="coiled-coil region" evidence="1">
    <location>
        <begin position="24"/>
        <end position="98"/>
    </location>
</feature>
<reference evidence="3" key="1">
    <citation type="journal article" date="2014" name="Int. J. Syst. Evol. Microbiol.">
        <title>Complete genome sequence of Corynebacterium casei LMG S-19264T (=DSM 44701T), isolated from a smear-ripened cheese.</title>
        <authorList>
            <consortium name="US DOE Joint Genome Institute (JGI-PGF)"/>
            <person name="Walter F."/>
            <person name="Albersmeier A."/>
            <person name="Kalinowski J."/>
            <person name="Ruckert C."/>
        </authorList>
    </citation>
    <scope>NUCLEOTIDE SEQUENCE</scope>
    <source>
        <strain evidence="3">CGMCC 1.15290</strain>
    </source>
</reference>
<keyword evidence="2" id="KW-0472">Membrane</keyword>
<keyword evidence="2" id="KW-0812">Transmembrane</keyword>
<comment type="caution">
    <text evidence="3">The sequence shown here is derived from an EMBL/GenBank/DDBJ whole genome shotgun (WGS) entry which is preliminary data.</text>
</comment>
<evidence type="ECO:0000313" key="3">
    <source>
        <dbReference type="EMBL" id="GGH78170.1"/>
    </source>
</evidence>
<dbReference type="AlphaFoldDB" id="A0A917MYG2"/>
<accession>A0A917MYG2</accession>
<reference evidence="3" key="2">
    <citation type="submission" date="2020-09" db="EMBL/GenBank/DDBJ databases">
        <authorList>
            <person name="Sun Q."/>
            <person name="Zhou Y."/>
        </authorList>
    </citation>
    <scope>NUCLEOTIDE SEQUENCE</scope>
    <source>
        <strain evidence="3">CGMCC 1.15290</strain>
    </source>
</reference>
<evidence type="ECO:0000313" key="4">
    <source>
        <dbReference type="Proteomes" id="UP000627292"/>
    </source>
</evidence>
<feature type="transmembrane region" description="Helical" evidence="2">
    <location>
        <begin position="6"/>
        <end position="23"/>
    </location>
</feature>
<dbReference type="RefSeq" id="WP_188956721.1">
    <property type="nucleotide sequence ID" value="NZ_BMIB01000004.1"/>
</dbReference>
<protein>
    <submittedName>
        <fullName evidence="3">Uncharacterized protein</fullName>
    </submittedName>
</protein>
<sequence length="104" mass="11910">MNITVWVSLVTAVVTSLLARLLYRAKLKAEAKKLEVDTEKIQLENIEKTVNLWRSFSADLEKQISVLTERCATLSAEVERLRTENKVLERQVIKLKTVIENKVA</sequence>
<gene>
    <name evidence="3" type="ORF">GCM10011379_45650</name>
</gene>
<proteinExistence type="predicted"/>
<evidence type="ECO:0000256" key="2">
    <source>
        <dbReference type="SAM" id="Phobius"/>
    </source>
</evidence>
<keyword evidence="2" id="KW-1133">Transmembrane helix</keyword>
<organism evidence="3 4">
    <name type="scientific">Filimonas zeae</name>
    <dbReference type="NCBI Taxonomy" id="1737353"/>
    <lineage>
        <taxon>Bacteria</taxon>
        <taxon>Pseudomonadati</taxon>
        <taxon>Bacteroidota</taxon>
        <taxon>Chitinophagia</taxon>
        <taxon>Chitinophagales</taxon>
        <taxon>Chitinophagaceae</taxon>
        <taxon>Filimonas</taxon>
    </lineage>
</organism>
<keyword evidence="4" id="KW-1185">Reference proteome</keyword>
<name>A0A917MYG2_9BACT</name>
<dbReference type="EMBL" id="BMIB01000004">
    <property type="protein sequence ID" value="GGH78170.1"/>
    <property type="molecule type" value="Genomic_DNA"/>
</dbReference>
<dbReference type="Proteomes" id="UP000627292">
    <property type="component" value="Unassembled WGS sequence"/>
</dbReference>
<keyword evidence="1" id="KW-0175">Coiled coil</keyword>
<evidence type="ECO:0000256" key="1">
    <source>
        <dbReference type="SAM" id="Coils"/>
    </source>
</evidence>